<keyword evidence="3" id="KW-1185">Reference proteome</keyword>
<dbReference type="Proteomes" id="UP001279410">
    <property type="component" value="Unassembled WGS sequence"/>
</dbReference>
<dbReference type="AlphaFoldDB" id="A0AAD3MBB2"/>
<comment type="caution">
    <text evidence="2">The sequence shown here is derived from an EMBL/GenBank/DDBJ whole genome shotgun (WGS) entry which is preliminary data.</text>
</comment>
<dbReference type="EMBL" id="BRZM01000010">
    <property type="protein sequence ID" value="GLD51238.1"/>
    <property type="molecule type" value="Genomic_DNA"/>
</dbReference>
<keyword evidence="1" id="KW-0732">Signal</keyword>
<evidence type="ECO:0000256" key="1">
    <source>
        <dbReference type="SAM" id="SignalP"/>
    </source>
</evidence>
<organism evidence="2 3">
    <name type="scientific">Lates japonicus</name>
    <name type="common">Japanese lates</name>
    <dbReference type="NCBI Taxonomy" id="270547"/>
    <lineage>
        <taxon>Eukaryota</taxon>
        <taxon>Metazoa</taxon>
        <taxon>Chordata</taxon>
        <taxon>Craniata</taxon>
        <taxon>Vertebrata</taxon>
        <taxon>Euteleostomi</taxon>
        <taxon>Actinopterygii</taxon>
        <taxon>Neopterygii</taxon>
        <taxon>Teleostei</taxon>
        <taxon>Neoteleostei</taxon>
        <taxon>Acanthomorphata</taxon>
        <taxon>Carangaria</taxon>
        <taxon>Carangaria incertae sedis</taxon>
        <taxon>Centropomidae</taxon>
        <taxon>Lates</taxon>
    </lineage>
</organism>
<protein>
    <submittedName>
        <fullName evidence="2">Coiled-coil domain-containing protein 39</fullName>
    </submittedName>
</protein>
<evidence type="ECO:0000313" key="2">
    <source>
        <dbReference type="EMBL" id="GLD51238.1"/>
    </source>
</evidence>
<evidence type="ECO:0000313" key="3">
    <source>
        <dbReference type="Proteomes" id="UP001279410"/>
    </source>
</evidence>
<feature type="chain" id="PRO_5042112661" evidence="1">
    <location>
        <begin position="18"/>
        <end position="105"/>
    </location>
</feature>
<feature type="signal peptide" evidence="1">
    <location>
        <begin position="1"/>
        <end position="17"/>
    </location>
</feature>
<accession>A0AAD3MBB2</accession>
<reference evidence="2" key="1">
    <citation type="submission" date="2022-08" db="EMBL/GenBank/DDBJ databases">
        <title>Genome sequencing of akame (Lates japonicus).</title>
        <authorList>
            <person name="Hashiguchi Y."/>
            <person name="Takahashi H."/>
        </authorList>
    </citation>
    <scope>NUCLEOTIDE SEQUENCE</scope>
    <source>
        <strain evidence="2">Kochi</strain>
    </source>
</reference>
<name>A0AAD3MBB2_LATJO</name>
<sequence length="105" mass="11332">MLLLLILFSGCLASCAAQTTSFPFFTEGMSPMETTPLTQSIQATTVLPSSEPVNNVVAILQTAVQSSRELNETTVTPLLIKLHDIIQQLQPGLDFGLTVKKITQV</sequence>
<gene>
    <name evidence="2" type="ORF">AKAME5_000432300</name>
</gene>
<proteinExistence type="predicted"/>